<protein>
    <recommendedName>
        <fullName evidence="4">Secreted protein</fullName>
    </recommendedName>
</protein>
<evidence type="ECO:0000256" key="1">
    <source>
        <dbReference type="SAM" id="SignalP"/>
    </source>
</evidence>
<evidence type="ECO:0000313" key="3">
    <source>
        <dbReference type="Proteomes" id="UP000466442"/>
    </source>
</evidence>
<sequence>MNLASVYLMGCFLCLLDGTNSFANFWYSEVKSPSAAERRLFHQALRLVRPPIKSHKLMTLYKKFFIVETGYKAYFLATNRTLCYIKWREWPLGYETLSGFSCDHQKAT</sequence>
<name>A0A8S9XTY1_APOLU</name>
<organism evidence="2 3">
    <name type="scientific">Apolygus lucorum</name>
    <name type="common">Small green plant bug</name>
    <name type="synonym">Lygocoris lucorum</name>
    <dbReference type="NCBI Taxonomy" id="248454"/>
    <lineage>
        <taxon>Eukaryota</taxon>
        <taxon>Metazoa</taxon>
        <taxon>Ecdysozoa</taxon>
        <taxon>Arthropoda</taxon>
        <taxon>Hexapoda</taxon>
        <taxon>Insecta</taxon>
        <taxon>Pterygota</taxon>
        <taxon>Neoptera</taxon>
        <taxon>Paraneoptera</taxon>
        <taxon>Hemiptera</taxon>
        <taxon>Heteroptera</taxon>
        <taxon>Panheteroptera</taxon>
        <taxon>Cimicomorpha</taxon>
        <taxon>Miridae</taxon>
        <taxon>Mirini</taxon>
        <taxon>Apolygus</taxon>
    </lineage>
</organism>
<proteinExistence type="predicted"/>
<feature type="signal peptide" evidence="1">
    <location>
        <begin position="1"/>
        <end position="21"/>
    </location>
</feature>
<feature type="chain" id="PRO_5035932628" description="Secreted protein" evidence="1">
    <location>
        <begin position="22"/>
        <end position="108"/>
    </location>
</feature>
<accession>A0A8S9XTY1</accession>
<comment type="caution">
    <text evidence="2">The sequence shown here is derived from an EMBL/GenBank/DDBJ whole genome shotgun (WGS) entry which is preliminary data.</text>
</comment>
<keyword evidence="1" id="KW-0732">Signal</keyword>
<dbReference type="AlphaFoldDB" id="A0A8S9XTY1"/>
<dbReference type="EMBL" id="WIXP02000004">
    <property type="protein sequence ID" value="KAF6212064.1"/>
    <property type="molecule type" value="Genomic_DNA"/>
</dbReference>
<gene>
    <name evidence="2" type="ORF">GE061_012582</name>
</gene>
<reference evidence="2" key="1">
    <citation type="journal article" date="2021" name="Mol. Ecol. Resour.">
        <title>Apolygus lucorum genome provides insights into omnivorousness and mesophyll feeding.</title>
        <authorList>
            <person name="Liu Y."/>
            <person name="Liu H."/>
            <person name="Wang H."/>
            <person name="Huang T."/>
            <person name="Liu B."/>
            <person name="Yang B."/>
            <person name="Yin L."/>
            <person name="Li B."/>
            <person name="Zhang Y."/>
            <person name="Zhang S."/>
            <person name="Jiang F."/>
            <person name="Zhang X."/>
            <person name="Ren Y."/>
            <person name="Wang B."/>
            <person name="Wang S."/>
            <person name="Lu Y."/>
            <person name="Wu K."/>
            <person name="Fan W."/>
            <person name="Wang G."/>
        </authorList>
    </citation>
    <scope>NUCLEOTIDE SEQUENCE</scope>
    <source>
        <strain evidence="2">12Hb</strain>
    </source>
</reference>
<dbReference type="Proteomes" id="UP000466442">
    <property type="component" value="Unassembled WGS sequence"/>
</dbReference>
<evidence type="ECO:0000313" key="2">
    <source>
        <dbReference type="EMBL" id="KAF6212064.1"/>
    </source>
</evidence>
<evidence type="ECO:0008006" key="4">
    <source>
        <dbReference type="Google" id="ProtNLM"/>
    </source>
</evidence>
<keyword evidence="3" id="KW-1185">Reference proteome</keyword>